<reference evidence="4 5" key="1">
    <citation type="submission" date="2022-04" db="EMBL/GenBank/DDBJ databases">
        <authorList>
            <person name="Grouzdev D.S."/>
            <person name="Pantiukh K.S."/>
            <person name="Krutkina M.S."/>
        </authorList>
    </citation>
    <scope>NUCLEOTIDE SEQUENCE [LARGE SCALE GENOMIC DNA]</scope>
    <source>
        <strain evidence="4 5">6x-1</strain>
    </source>
</reference>
<keyword evidence="2" id="KW-1133">Transmembrane helix</keyword>
<keyword evidence="4" id="KW-0012">Acyltransferase</keyword>
<feature type="transmembrane region" description="Helical" evidence="2">
    <location>
        <begin position="155"/>
        <end position="175"/>
    </location>
</feature>
<organism evidence="4 5">
    <name type="scientific">Ancylobacter crimeensis</name>
    <dbReference type="NCBI Taxonomy" id="2579147"/>
    <lineage>
        <taxon>Bacteria</taxon>
        <taxon>Pseudomonadati</taxon>
        <taxon>Pseudomonadota</taxon>
        <taxon>Alphaproteobacteria</taxon>
        <taxon>Hyphomicrobiales</taxon>
        <taxon>Xanthobacteraceae</taxon>
        <taxon>Ancylobacter</taxon>
    </lineage>
</organism>
<gene>
    <name evidence="4" type="ORF">MWN34_05265</name>
</gene>
<sequence>MMVVIYHFCFLVNAEQFRNDFTSNAYLFVDFFFVLSGFVVSHAYTRRLQTPRQVGGFVLKRFGRLWPLHGAILFALMIGVMFINVAGSHPDSFEVHANKGNFSLYALILHALMLNSIDLYGNAWNSPAWSIGSEFYTYILFAVVVMVAGRRLLSASLIIAAIAVCVLFFAAPAFMNSTADFGMVRCIAGFFAGVAAQHVHAATRGKPLPFAALFECAAIAVVAVFVIVAGDGPDDVHPASLMAPLVFAGAVLVFAREGGALSRMLKARPLRALGRWSYSIYMVHMPVLLLTGYGLWLYGTASGTSLRQEIIVEGHAKQLYDLGDPIATSLLLGVVLLIVLVVASVTYRHIEDPWRGRFGRLAKRYEAGEGSPHRKHPPRRSAGALVPVRVKSERDQRR</sequence>
<feature type="transmembrane region" description="Helical" evidence="2">
    <location>
        <begin position="128"/>
        <end position="148"/>
    </location>
</feature>
<dbReference type="EMBL" id="JALKCH010000003">
    <property type="protein sequence ID" value="MCK0196319.1"/>
    <property type="molecule type" value="Genomic_DNA"/>
</dbReference>
<feature type="transmembrane region" description="Helical" evidence="2">
    <location>
        <begin position="276"/>
        <end position="298"/>
    </location>
</feature>
<dbReference type="InterPro" id="IPR002656">
    <property type="entry name" value="Acyl_transf_3_dom"/>
</dbReference>
<feature type="transmembrane region" description="Helical" evidence="2">
    <location>
        <begin position="211"/>
        <end position="230"/>
    </location>
</feature>
<evidence type="ECO:0000313" key="5">
    <source>
        <dbReference type="Proteomes" id="UP001203284"/>
    </source>
</evidence>
<feature type="transmembrane region" description="Helical" evidence="2">
    <location>
        <begin position="24"/>
        <end position="44"/>
    </location>
</feature>
<evidence type="ECO:0000256" key="2">
    <source>
        <dbReference type="SAM" id="Phobius"/>
    </source>
</evidence>
<feature type="transmembrane region" description="Helical" evidence="2">
    <location>
        <begin position="326"/>
        <end position="347"/>
    </location>
</feature>
<dbReference type="Pfam" id="PF01757">
    <property type="entry name" value="Acyl_transf_3"/>
    <property type="match status" value="1"/>
</dbReference>
<feature type="region of interest" description="Disordered" evidence="1">
    <location>
        <begin position="368"/>
        <end position="398"/>
    </location>
</feature>
<keyword evidence="4" id="KW-0808">Transferase</keyword>
<evidence type="ECO:0000259" key="3">
    <source>
        <dbReference type="Pfam" id="PF01757"/>
    </source>
</evidence>
<dbReference type="PANTHER" id="PTHR23028">
    <property type="entry name" value="ACETYLTRANSFERASE"/>
    <property type="match status" value="1"/>
</dbReference>
<keyword evidence="2" id="KW-0472">Membrane</keyword>
<evidence type="ECO:0000313" key="4">
    <source>
        <dbReference type="EMBL" id="MCK0196319.1"/>
    </source>
</evidence>
<proteinExistence type="predicted"/>
<keyword evidence="2" id="KW-0812">Transmembrane</keyword>
<evidence type="ECO:0000256" key="1">
    <source>
        <dbReference type="SAM" id="MobiDB-lite"/>
    </source>
</evidence>
<accession>A0ABT0D8N4</accession>
<dbReference type="PANTHER" id="PTHR23028:SF131">
    <property type="entry name" value="BLR2367 PROTEIN"/>
    <property type="match status" value="1"/>
</dbReference>
<name>A0ABT0D8N4_9HYPH</name>
<feature type="transmembrane region" description="Helical" evidence="2">
    <location>
        <begin position="65"/>
        <end position="86"/>
    </location>
</feature>
<keyword evidence="5" id="KW-1185">Reference proteome</keyword>
<feature type="domain" description="Acyltransferase 3" evidence="3">
    <location>
        <begin position="1"/>
        <end position="342"/>
    </location>
</feature>
<protein>
    <submittedName>
        <fullName evidence="4">Acyltransferase</fullName>
    </submittedName>
</protein>
<dbReference type="GO" id="GO:0016746">
    <property type="term" value="F:acyltransferase activity"/>
    <property type="evidence" value="ECO:0007669"/>
    <property type="project" value="UniProtKB-KW"/>
</dbReference>
<feature type="transmembrane region" description="Helical" evidence="2">
    <location>
        <begin position="236"/>
        <end position="255"/>
    </location>
</feature>
<dbReference type="Proteomes" id="UP001203284">
    <property type="component" value="Unassembled WGS sequence"/>
</dbReference>
<comment type="caution">
    <text evidence="4">The sequence shown here is derived from an EMBL/GenBank/DDBJ whole genome shotgun (WGS) entry which is preliminary data.</text>
</comment>
<feature type="transmembrane region" description="Helical" evidence="2">
    <location>
        <begin position="181"/>
        <end position="199"/>
    </location>
</feature>
<dbReference type="InterPro" id="IPR050879">
    <property type="entry name" value="Acyltransferase_3"/>
</dbReference>